<dbReference type="AlphaFoldDB" id="A0A1Y2L825"/>
<comment type="caution">
    <text evidence="2">The sequence shown here is derived from an EMBL/GenBank/DDBJ whole genome shotgun (WGS) entry which is preliminary data.</text>
</comment>
<name>A0A1Y2L825_9PROT</name>
<gene>
    <name evidence="2" type="ORF">TALK_18010</name>
</gene>
<keyword evidence="3" id="KW-1185">Reference proteome</keyword>
<feature type="transmembrane region" description="Helical" evidence="1">
    <location>
        <begin position="40"/>
        <end position="59"/>
    </location>
</feature>
<dbReference type="EMBL" id="JFKB01000016">
    <property type="protein sequence ID" value="OSQ45212.1"/>
    <property type="molecule type" value="Genomic_DNA"/>
</dbReference>
<sequence length="61" mass="6958">MPDALLGKTSVDHFRNPVMPENAKIKILVFWQEGKAWDGFLSDLAFGSVACFIVFRRLFAR</sequence>
<protein>
    <submittedName>
        <fullName evidence="2">Uncharacterized protein</fullName>
    </submittedName>
</protein>
<evidence type="ECO:0000313" key="2">
    <source>
        <dbReference type="EMBL" id="OSQ45212.1"/>
    </source>
</evidence>
<evidence type="ECO:0000256" key="1">
    <source>
        <dbReference type="SAM" id="Phobius"/>
    </source>
</evidence>
<proteinExistence type="predicted"/>
<accession>A0A1Y2L825</accession>
<keyword evidence="1" id="KW-1133">Transmembrane helix</keyword>
<evidence type="ECO:0000313" key="3">
    <source>
        <dbReference type="Proteomes" id="UP000193396"/>
    </source>
</evidence>
<reference evidence="2 3" key="1">
    <citation type="submission" date="2014-03" db="EMBL/GenBank/DDBJ databases">
        <title>The draft genome sequence of Thalassospira alkalitolerans JCM 18968.</title>
        <authorList>
            <person name="Lai Q."/>
            <person name="Shao Z."/>
        </authorList>
    </citation>
    <scope>NUCLEOTIDE SEQUENCE [LARGE SCALE GENOMIC DNA]</scope>
    <source>
        <strain evidence="2 3">JCM 18968</strain>
    </source>
</reference>
<organism evidence="2 3">
    <name type="scientific">Thalassospira alkalitolerans</name>
    <dbReference type="NCBI Taxonomy" id="1293890"/>
    <lineage>
        <taxon>Bacteria</taxon>
        <taxon>Pseudomonadati</taxon>
        <taxon>Pseudomonadota</taxon>
        <taxon>Alphaproteobacteria</taxon>
        <taxon>Rhodospirillales</taxon>
        <taxon>Thalassospiraceae</taxon>
        <taxon>Thalassospira</taxon>
    </lineage>
</organism>
<keyword evidence="1" id="KW-0472">Membrane</keyword>
<keyword evidence="1" id="KW-0812">Transmembrane</keyword>
<dbReference type="Proteomes" id="UP000193396">
    <property type="component" value="Unassembled WGS sequence"/>
</dbReference>